<dbReference type="Proteomes" id="UP000605733">
    <property type="component" value="Unassembled WGS sequence"/>
</dbReference>
<sequence length="89" mass="10534">MPQVQLIQETDSFINEILEKLEPTLKQLTETLKPKEPEELLTRKETAQLLKINLSTLNRWSKKGKIKRYCIENKIYYKRSEIEASLTQV</sequence>
<evidence type="ECO:0000259" key="1">
    <source>
        <dbReference type="Pfam" id="PF12728"/>
    </source>
</evidence>
<evidence type="ECO:0000313" key="3">
    <source>
        <dbReference type="Proteomes" id="UP000605733"/>
    </source>
</evidence>
<accession>A0ABQ1WNC2</accession>
<keyword evidence="2" id="KW-0238">DNA-binding</keyword>
<proteinExistence type="predicted"/>
<dbReference type="InterPro" id="IPR009061">
    <property type="entry name" value="DNA-bd_dom_put_sf"/>
</dbReference>
<dbReference type="GO" id="GO:0003677">
    <property type="term" value="F:DNA binding"/>
    <property type="evidence" value="ECO:0007669"/>
    <property type="project" value="UniProtKB-KW"/>
</dbReference>
<dbReference type="PANTHER" id="PTHR34585:SF22">
    <property type="entry name" value="HELIX-TURN-HELIX DOMAIN-CONTAINING PROTEIN"/>
    <property type="match status" value="1"/>
</dbReference>
<keyword evidence="3" id="KW-1185">Reference proteome</keyword>
<dbReference type="Pfam" id="PF12728">
    <property type="entry name" value="HTH_17"/>
    <property type="match status" value="1"/>
</dbReference>
<reference evidence="3" key="1">
    <citation type="journal article" date="2019" name="Int. J. Syst. Evol. Microbiol.">
        <title>The Global Catalogue of Microorganisms (GCM) 10K type strain sequencing project: providing services to taxonomists for standard genome sequencing and annotation.</title>
        <authorList>
            <consortium name="The Broad Institute Genomics Platform"/>
            <consortium name="The Broad Institute Genome Sequencing Center for Infectious Disease"/>
            <person name="Wu L."/>
            <person name="Ma J."/>
        </authorList>
    </citation>
    <scope>NUCLEOTIDE SEQUENCE [LARGE SCALE GENOMIC DNA]</scope>
    <source>
        <strain evidence="3">CGMCC 1.15422</strain>
    </source>
</reference>
<dbReference type="RefSeq" id="WP_011708186.1">
    <property type="nucleotide sequence ID" value="NZ_BMIX01000003.1"/>
</dbReference>
<dbReference type="SUPFAM" id="SSF46955">
    <property type="entry name" value="Putative DNA-binding domain"/>
    <property type="match status" value="1"/>
</dbReference>
<protein>
    <submittedName>
        <fullName evidence="2">DNA-binding protein</fullName>
    </submittedName>
</protein>
<organism evidence="2 3">
    <name type="scientific">Christiangramia forsetii</name>
    <dbReference type="NCBI Taxonomy" id="411153"/>
    <lineage>
        <taxon>Bacteria</taxon>
        <taxon>Pseudomonadati</taxon>
        <taxon>Bacteroidota</taxon>
        <taxon>Flavobacteriia</taxon>
        <taxon>Flavobacteriales</taxon>
        <taxon>Flavobacteriaceae</taxon>
        <taxon>Christiangramia</taxon>
    </lineage>
</organism>
<comment type="caution">
    <text evidence="2">The sequence shown here is derived from an EMBL/GenBank/DDBJ whole genome shotgun (WGS) entry which is preliminary data.</text>
</comment>
<dbReference type="EMBL" id="BMIX01000003">
    <property type="protein sequence ID" value="GGG35346.1"/>
    <property type="molecule type" value="Genomic_DNA"/>
</dbReference>
<feature type="domain" description="Helix-turn-helix" evidence="1">
    <location>
        <begin position="40"/>
        <end position="87"/>
    </location>
</feature>
<dbReference type="PANTHER" id="PTHR34585">
    <property type="match status" value="1"/>
</dbReference>
<gene>
    <name evidence="2" type="ORF">GCM10011532_18930</name>
</gene>
<name>A0ABQ1WNC2_9FLAO</name>
<dbReference type="InterPro" id="IPR041657">
    <property type="entry name" value="HTH_17"/>
</dbReference>
<evidence type="ECO:0000313" key="2">
    <source>
        <dbReference type="EMBL" id="GGG35346.1"/>
    </source>
</evidence>